<protein>
    <submittedName>
        <fullName evidence="1">RPA family protein</fullName>
    </submittedName>
</protein>
<dbReference type="GeneID" id="92967037"/>
<evidence type="ECO:0000313" key="1">
    <source>
        <dbReference type="EMBL" id="MEY9457806.1"/>
    </source>
</evidence>
<proteinExistence type="predicted"/>
<organism evidence="1 2">
    <name type="scientific">Bradyrhizobium ottawaense</name>
    <dbReference type="NCBI Taxonomy" id="931866"/>
    <lineage>
        <taxon>Bacteria</taxon>
        <taxon>Pseudomonadati</taxon>
        <taxon>Pseudomonadota</taxon>
        <taxon>Alphaproteobacteria</taxon>
        <taxon>Hyphomicrobiales</taxon>
        <taxon>Nitrobacteraceae</taxon>
        <taxon>Bradyrhizobium</taxon>
    </lineage>
</organism>
<sequence>MFEINGFDTAGVVSLKRLSLAAALKKAKELTEDGCWDVRVVDPAGRIYTSFEEQAA</sequence>
<comment type="caution">
    <text evidence="1">The sequence shown here is derived from an EMBL/GenBank/DDBJ whole genome shotgun (WGS) entry which is preliminary data.</text>
</comment>
<accession>A0ABV4G1P9</accession>
<name>A0ABV4G1P9_9BRAD</name>
<dbReference type="RefSeq" id="WP_162832273.1">
    <property type="nucleotide sequence ID" value="NZ_AP021854.1"/>
</dbReference>
<reference evidence="1 2" key="1">
    <citation type="submission" date="2024-07" db="EMBL/GenBank/DDBJ databases">
        <title>Genomic Encyclopedia of Type Strains, Phase V (KMG-V): Genome sequencing to study the core and pangenomes of soil and plant-associated prokaryotes.</title>
        <authorList>
            <person name="Whitman W."/>
        </authorList>
    </citation>
    <scope>NUCLEOTIDE SEQUENCE [LARGE SCALE GENOMIC DNA]</scope>
    <source>
        <strain evidence="1 2">USDA 152</strain>
    </source>
</reference>
<evidence type="ECO:0000313" key="2">
    <source>
        <dbReference type="Proteomes" id="UP001565369"/>
    </source>
</evidence>
<dbReference type="Proteomes" id="UP001565369">
    <property type="component" value="Unassembled WGS sequence"/>
</dbReference>
<gene>
    <name evidence="1" type="ORF">ABIG07_006754</name>
</gene>
<keyword evidence="2" id="KW-1185">Reference proteome</keyword>
<dbReference type="EMBL" id="JBGBZJ010000003">
    <property type="protein sequence ID" value="MEY9457806.1"/>
    <property type="molecule type" value="Genomic_DNA"/>
</dbReference>